<gene>
    <name evidence="8" type="ORF">VNO80_19903</name>
</gene>
<feature type="transmembrane region" description="Helical" evidence="5">
    <location>
        <begin position="524"/>
        <end position="545"/>
    </location>
</feature>
<feature type="transmembrane region" description="Helical" evidence="5">
    <location>
        <begin position="76"/>
        <end position="97"/>
    </location>
</feature>
<evidence type="ECO:0000256" key="1">
    <source>
        <dbReference type="ARBA" id="ARBA00004141"/>
    </source>
</evidence>
<dbReference type="PANTHER" id="PTHR21576">
    <property type="entry name" value="UNCHARACTERIZED NODULIN-LIKE PROTEIN"/>
    <property type="match status" value="1"/>
</dbReference>
<evidence type="ECO:0000256" key="2">
    <source>
        <dbReference type="ARBA" id="ARBA00022692"/>
    </source>
</evidence>
<reference evidence="8 9" key="1">
    <citation type="submission" date="2024-01" db="EMBL/GenBank/DDBJ databases">
        <title>The genomes of 5 underutilized Papilionoideae crops provide insights into root nodulation and disease resistanc.</title>
        <authorList>
            <person name="Jiang F."/>
        </authorList>
    </citation>
    <scope>NUCLEOTIDE SEQUENCE [LARGE SCALE GENOMIC DNA]</scope>
    <source>
        <strain evidence="8">JINMINGXINNONG_FW02</strain>
        <tissue evidence="8">Leaves</tissue>
    </source>
</reference>
<feature type="transmembrane region" description="Helical" evidence="5">
    <location>
        <begin position="104"/>
        <end position="124"/>
    </location>
</feature>
<dbReference type="EMBL" id="JAYMYR010000007">
    <property type="protein sequence ID" value="KAK7354440.1"/>
    <property type="molecule type" value="Genomic_DNA"/>
</dbReference>
<dbReference type="Pfam" id="PF23262">
    <property type="entry name" value="NFD4_C"/>
    <property type="match status" value="1"/>
</dbReference>
<feature type="domain" description="NFD4 C-terminal" evidence="7">
    <location>
        <begin position="343"/>
        <end position="549"/>
    </location>
</feature>
<keyword evidence="4 5" id="KW-0472">Membrane</keyword>
<keyword evidence="9" id="KW-1185">Reference proteome</keyword>
<proteinExistence type="predicted"/>
<feature type="transmembrane region" description="Helical" evidence="5">
    <location>
        <begin position="172"/>
        <end position="191"/>
    </location>
</feature>
<dbReference type="InterPro" id="IPR036259">
    <property type="entry name" value="MFS_trans_sf"/>
</dbReference>
<feature type="transmembrane region" description="Helical" evidence="5">
    <location>
        <begin position="414"/>
        <end position="433"/>
    </location>
</feature>
<evidence type="ECO:0000256" key="4">
    <source>
        <dbReference type="ARBA" id="ARBA00023136"/>
    </source>
</evidence>
<evidence type="ECO:0000259" key="6">
    <source>
        <dbReference type="Pfam" id="PF06813"/>
    </source>
</evidence>
<dbReference type="GO" id="GO:0016020">
    <property type="term" value="C:membrane"/>
    <property type="evidence" value="ECO:0007669"/>
    <property type="project" value="UniProtKB-SubCell"/>
</dbReference>
<evidence type="ECO:0000313" key="9">
    <source>
        <dbReference type="Proteomes" id="UP001374584"/>
    </source>
</evidence>
<feature type="domain" description="Nodulin-like" evidence="6">
    <location>
        <begin position="11"/>
        <end position="258"/>
    </location>
</feature>
<accession>A0AAN9QXT1</accession>
<organism evidence="8 9">
    <name type="scientific">Phaseolus coccineus</name>
    <name type="common">Scarlet runner bean</name>
    <name type="synonym">Phaseolus multiflorus</name>
    <dbReference type="NCBI Taxonomy" id="3886"/>
    <lineage>
        <taxon>Eukaryota</taxon>
        <taxon>Viridiplantae</taxon>
        <taxon>Streptophyta</taxon>
        <taxon>Embryophyta</taxon>
        <taxon>Tracheophyta</taxon>
        <taxon>Spermatophyta</taxon>
        <taxon>Magnoliopsida</taxon>
        <taxon>eudicotyledons</taxon>
        <taxon>Gunneridae</taxon>
        <taxon>Pentapetalae</taxon>
        <taxon>rosids</taxon>
        <taxon>fabids</taxon>
        <taxon>Fabales</taxon>
        <taxon>Fabaceae</taxon>
        <taxon>Papilionoideae</taxon>
        <taxon>50 kb inversion clade</taxon>
        <taxon>NPAAA clade</taxon>
        <taxon>indigoferoid/millettioid clade</taxon>
        <taxon>Phaseoleae</taxon>
        <taxon>Phaseolus</taxon>
    </lineage>
</organism>
<evidence type="ECO:0000256" key="5">
    <source>
        <dbReference type="SAM" id="Phobius"/>
    </source>
</evidence>
<dbReference type="Pfam" id="PF06813">
    <property type="entry name" value="Nodulin-like"/>
    <property type="match status" value="1"/>
</dbReference>
<dbReference type="SUPFAM" id="SSF103473">
    <property type="entry name" value="MFS general substrate transporter"/>
    <property type="match status" value="2"/>
</dbReference>
<dbReference type="Proteomes" id="UP001374584">
    <property type="component" value="Unassembled WGS sequence"/>
</dbReference>
<dbReference type="Gene3D" id="1.20.1250.20">
    <property type="entry name" value="MFS general substrate transporter like domains"/>
    <property type="match status" value="1"/>
</dbReference>
<sequence>MLKEKGGSRPPWVGLGAAVWVQIASGNTATFPLYSHSLKSVLGFDQRHVTLLGVAVDIGENLGFLPGIACNKFPPWLILLVGSFAAFLGYGVIFLAISQTFPSLHFLVLWLALLVAANSTAWLTTSVLVTNMRNFPASRGSVAGVLKGYGGLSGAVWTAIYSILLHNNSAKFLLFLALGIPAICFCTMFLVRPCTPATGDDPAEPYHFLFVQCSSVIMGVYLLVSTILGNVYSFSDAVSYALVAVMVLLLMAPLAIPLKMTCFPRNVSKSESLVGSSESLIQEKDEIAAPLLASSSAGALGSFNDRDDSSEVAELLALGEGAVKQKKRRPKRGEDFKLTEAIVKADFWLLFLVFFVGVGTGVTVLNNLAQIGIARGEEDTTTLLSIFSFCNFLGRLGGGVVSEHFVRTKTLPRTVWMTCTQIIMLILYFLFAYAVDGTLYPAVAFLGVCFGVQISVMVPTVSEVFGLKHFGVLISVMALGNPIGAILFSVLLAGNIYDNEAAKQHGIGLLDSGVSCLGPNCFKLTFLILAGVCAVGIILSVIVTLRIKPVYRMLYAGGSFRLPQTSSTH</sequence>
<protein>
    <recommendedName>
        <fullName evidence="10">Nodulin-like domain-containing protein</fullName>
    </recommendedName>
</protein>
<evidence type="ECO:0000256" key="3">
    <source>
        <dbReference type="ARBA" id="ARBA00022989"/>
    </source>
</evidence>
<name>A0AAN9QXT1_PHACN</name>
<evidence type="ECO:0000313" key="8">
    <source>
        <dbReference type="EMBL" id="KAK7354440.1"/>
    </source>
</evidence>
<comment type="subcellular location">
    <subcellularLocation>
        <location evidence="1">Membrane</location>
        <topology evidence="1">Multi-pass membrane protein</topology>
    </subcellularLocation>
</comment>
<dbReference type="InterPro" id="IPR010658">
    <property type="entry name" value="Nodulin-like"/>
</dbReference>
<feature type="transmembrane region" description="Helical" evidence="5">
    <location>
        <begin position="439"/>
        <end position="458"/>
    </location>
</feature>
<feature type="transmembrane region" description="Helical" evidence="5">
    <location>
        <begin position="347"/>
        <end position="365"/>
    </location>
</feature>
<dbReference type="CDD" id="cd17354">
    <property type="entry name" value="MFS_Mch1p_like"/>
    <property type="match status" value="1"/>
</dbReference>
<feature type="transmembrane region" description="Helical" evidence="5">
    <location>
        <begin position="12"/>
        <end position="34"/>
    </location>
</feature>
<dbReference type="InterPro" id="IPR056555">
    <property type="entry name" value="NFD4_C"/>
</dbReference>
<dbReference type="AlphaFoldDB" id="A0AAN9QXT1"/>
<feature type="transmembrane region" description="Helical" evidence="5">
    <location>
        <begin position="237"/>
        <end position="256"/>
    </location>
</feature>
<keyword evidence="3 5" id="KW-1133">Transmembrane helix</keyword>
<feature type="transmembrane region" description="Helical" evidence="5">
    <location>
        <begin position="470"/>
        <end position="493"/>
    </location>
</feature>
<comment type="caution">
    <text evidence="8">The sequence shown here is derived from an EMBL/GenBank/DDBJ whole genome shotgun (WGS) entry which is preliminary data.</text>
</comment>
<evidence type="ECO:0008006" key="10">
    <source>
        <dbReference type="Google" id="ProtNLM"/>
    </source>
</evidence>
<feature type="transmembrane region" description="Helical" evidence="5">
    <location>
        <begin position="206"/>
        <end position="225"/>
    </location>
</feature>
<keyword evidence="2 5" id="KW-0812">Transmembrane</keyword>
<feature type="transmembrane region" description="Helical" evidence="5">
    <location>
        <begin position="144"/>
        <end position="165"/>
    </location>
</feature>
<evidence type="ECO:0000259" key="7">
    <source>
        <dbReference type="Pfam" id="PF23262"/>
    </source>
</evidence>
<dbReference type="PANTHER" id="PTHR21576:SF95">
    <property type="entry name" value="NODULIN-LIKE_MFS TRANSPORTER"/>
    <property type="match status" value="1"/>
</dbReference>